<sequence length="317" mass="34891">MRVNQSIINTDIEPWTFKVTLALSAHARAKQFQRYHSNPQKAKQVYLNTLAVYAVKFYLDCMGIETNWSASFSCNPLMQTILDVADLDIPKLGKLECRPVLPEDAVVGIPLEVLSDRIGYVAVQLDETLREATLLGFSKTVPNSGELAIGELRALPDLLEAVKPVPQPIQLSKWFENIFEAGWQSLSALLSTNQGNLAFRNSTSVASFRSNEETVKAAKLIDLGVELENQSVALLMTITPTSEQQAIVLVQVHPVGRKTLPANLKLSLLAAGKTVAEVQSQGQYNYIQLKPFRGDSGESFDIQVSLGEVSVTETFEI</sequence>
<keyword evidence="2" id="KW-1185">Reference proteome</keyword>
<accession>A0AAV3X7P6</accession>
<protein>
    <recommendedName>
        <fullName evidence="3">DUF1822 family protein</fullName>
    </recommendedName>
</protein>
<dbReference type="Proteomes" id="UP001050975">
    <property type="component" value="Unassembled WGS sequence"/>
</dbReference>
<name>A0AAV3X7P6_9CYAN</name>
<comment type="caution">
    <text evidence="1">The sequence shown here is derived from an EMBL/GenBank/DDBJ whole genome shotgun (WGS) entry which is preliminary data.</text>
</comment>
<gene>
    <name evidence="1" type="ORF">MiSe_14270</name>
</gene>
<proteinExistence type="predicted"/>
<evidence type="ECO:0000313" key="2">
    <source>
        <dbReference type="Proteomes" id="UP001050975"/>
    </source>
</evidence>
<dbReference type="RefSeq" id="WP_226576768.1">
    <property type="nucleotide sequence ID" value="NZ_BLAY01000016.1"/>
</dbReference>
<organism evidence="1 2">
    <name type="scientific">Microseira wollei NIES-4236</name>
    <dbReference type="NCBI Taxonomy" id="2530354"/>
    <lineage>
        <taxon>Bacteria</taxon>
        <taxon>Bacillati</taxon>
        <taxon>Cyanobacteriota</taxon>
        <taxon>Cyanophyceae</taxon>
        <taxon>Oscillatoriophycideae</taxon>
        <taxon>Aerosakkonematales</taxon>
        <taxon>Aerosakkonemataceae</taxon>
        <taxon>Microseira</taxon>
    </lineage>
</organism>
<dbReference type="InterPro" id="IPR014951">
    <property type="entry name" value="DUF1822"/>
</dbReference>
<dbReference type="AlphaFoldDB" id="A0AAV3X7P6"/>
<evidence type="ECO:0000313" key="1">
    <source>
        <dbReference type="EMBL" id="GET36675.1"/>
    </source>
</evidence>
<evidence type="ECO:0008006" key="3">
    <source>
        <dbReference type="Google" id="ProtNLM"/>
    </source>
</evidence>
<dbReference type="Pfam" id="PF08852">
    <property type="entry name" value="DUF1822"/>
    <property type="match status" value="1"/>
</dbReference>
<reference evidence="1" key="1">
    <citation type="submission" date="2019-10" db="EMBL/GenBank/DDBJ databases">
        <title>Draft genome sequece of Microseira wollei NIES-4236.</title>
        <authorList>
            <person name="Yamaguchi H."/>
            <person name="Suzuki S."/>
            <person name="Kawachi M."/>
        </authorList>
    </citation>
    <scope>NUCLEOTIDE SEQUENCE</scope>
    <source>
        <strain evidence="1">NIES-4236</strain>
    </source>
</reference>
<dbReference type="EMBL" id="BLAY01000016">
    <property type="protein sequence ID" value="GET36675.1"/>
    <property type="molecule type" value="Genomic_DNA"/>
</dbReference>